<keyword evidence="9" id="KW-1185">Reference proteome</keyword>
<protein>
    <submittedName>
        <fullName evidence="8">CobW family GTP-binding protein</fullName>
    </submittedName>
</protein>
<feature type="compositionally biased region" description="Acidic residues" evidence="6">
    <location>
        <begin position="244"/>
        <end position="257"/>
    </location>
</feature>
<dbReference type="PANTHER" id="PTHR43603">
    <property type="entry name" value="COBW DOMAIN-CONTAINING PROTEIN DDB_G0274527"/>
    <property type="match status" value="1"/>
</dbReference>
<dbReference type="PANTHER" id="PTHR43603:SF1">
    <property type="entry name" value="ZINC-REGULATED GTPASE METALLOPROTEIN ACTIVATOR 1"/>
    <property type="match status" value="1"/>
</dbReference>
<evidence type="ECO:0000256" key="3">
    <source>
        <dbReference type="ARBA" id="ARBA00023186"/>
    </source>
</evidence>
<evidence type="ECO:0000313" key="9">
    <source>
        <dbReference type="Proteomes" id="UP001596118"/>
    </source>
</evidence>
<evidence type="ECO:0000256" key="1">
    <source>
        <dbReference type="ARBA" id="ARBA00022741"/>
    </source>
</evidence>
<feature type="compositionally biased region" description="Basic and acidic residues" evidence="6">
    <location>
        <begin position="389"/>
        <end position="400"/>
    </location>
</feature>
<feature type="compositionally biased region" description="Basic and acidic residues" evidence="6">
    <location>
        <begin position="258"/>
        <end position="283"/>
    </location>
</feature>
<dbReference type="SUPFAM" id="SSF52540">
    <property type="entry name" value="P-loop containing nucleoside triphosphate hydrolases"/>
    <property type="match status" value="1"/>
</dbReference>
<gene>
    <name evidence="8" type="ORF">ACFPM1_04050</name>
</gene>
<dbReference type="EMBL" id="JBHSKY010000004">
    <property type="protein sequence ID" value="MFC5277942.1"/>
    <property type="molecule type" value="Genomic_DNA"/>
</dbReference>
<dbReference type="GO" id="GO:0000166">
    <property type="term" value="F:nucleotide binding"/>
    <property type="evidence" value="ECO:0007669"/>
    <property type="project" value="UniProtKB-KW"/>
</dbReference>
<dbReference type="GO" id="GO:0016787">
    <property type="term" value="F:hydrolase activity"/>
    <property type="evidence" value="ECO:0007669"/>
    <property type="project" value="UniProtKB-KW"/>
</dbReference>
<organism evidence="8 9">
    <name type="scientific">Halorubrum rubrum</name>
    <dbReference type="NCBI Taxonomy" id="1126240"/>
    <lineage>
        <taxon>Archaea</taxon>
        <taxon>Methanobacteriati</taxon>
        <taxon>Methanobacteriota</taxon>
        <taxon>Stenosarchaea group</taxon>
        <taxon>Halobacteria</taxon>
        <taxon>Halobacteriales</taxon>
        <taxon>Haloferacaceae</taxon>
        <taxon>Halorubrum</taxon>
    </lineage>
</organism>
<evidence type="ECO:0000256" key="4">
    <source>
        <dbReference type="ARBA" id="ARBA00034320"/>
    </source>
</evidence>
<reference evidence="8 9" key="1">
    <citation type="journal article" date="2019" name="Int. J. Syst. Evol. Microbiol.">
        <title>The Global Catalogue of Microorganisms (GCM) 10K type strain sequencing project: providing services to taxonomists for standard genome sequencing and annotation.</title>
        <authorList>
            <consortium name="The Broad Institute Genomics Platform"/>
            <consortium name="The Broad Institute Genome Sequencing Center for Infectious Disease"/>
            <person name="Wu L."/>
            <person name="Ma J."/>
        </authorList>
    </citation>
    <scope>NUCLEOTIDE SEQUENCE [LARGE SCALE GENOMIC DNA]</scope>
    <source>
        <strain evidence="8 9">CGMCC 1.12124</strain>
    </source>
</reference>
<proteinExistence type="inferred from homology"/>
<dbReference type="InterPro" id="IPR027417">
    <property type="entry name" value="P-loop_NTPase"/>
</dbReference>
<evidence type="ECO:0000256" key="2">
    <source>
        <dbReference type="ARBA" id="ARBA00022801"/>
    </source>
</evidence>
<dbReference type="InterPro" id="IPR011629">
    <property type="entry name" value="CobW-like_C"/>
</dbReference>
<feature type="region of interest" description="Disordered" evidence="6">
    <location>
        <begin position="237"/>
        <end position="284"/>
    </location>
</feature>
<dbReference type="Gene3D" id="3.30.1220.10">
    <property type="entry name" value="CobW-like, C-terminal domain"/>
    <property type="match status" value="1"/>
</dbReference>
<dbReference type="InterPro" id="IPR051927">
    <property type="entry name" value="Zn_Chap_cDPG_Synth"/>
</dbReference>
<dbReference type="SMART" id="SM00833">
    <property type="entry name" value="CobW_C"/>
    <property type="match status" value="1"/>
</dbReference>
<name>A0ABD5QZ81_9EURY</name>
<comment type="caution">
    <text evidence="8">The sequence shown here is derived from an EMBL/GenBank/DDBJ whole genome shotgun (WGS) entry which is preliminary data.</text>
</comment>
<comment type="similarity">
    <text evidence="4">Belongs to the SIMIBI class G3E GTPase family. ZNG1 subfamily.</text>
</comment>
<dbReference type="Gene3D" id="3.40.50.300">
    <property type="entry name" value="P-loop containing nucleotide triphosphate hydrolases"/>
    <property type="match status" value="1"/>
</dbReference>
<evidence type="ECO:0000313" key="8">
    <source>
        <dbReference type="EMBL" id="MFC5277942.1"/>
    </source>
</evidence>
<accession>A0ABD5QZ81</accession>
<keyword evidence="3" id="KW-0143">Chaperone</keyword>
<dbReference type="CDD" id="cd03112">
    <property type="entry name" value="CobW-like"/>
    <property type="match status" value="1"/>
</dbReference>
<evidence type="ECO:0000256" key="5">
    <source>
        <dbReference type="ARBA" id="ARBA00049117"/>
    </source>
</evidence>
<dbReference type="Pfam" id="PF02492">
    <property type="entry name" value="cobW"/>
    <property type="match status" value="1"/>
</dbReference>
<feature type="region of interest" description="Disordered" evidence="6">
    <location>
        <begin position="380"/>
        <end position="400"/>
    </location>
</feature>
<dbReference type="RefSeq" id="WP_256412739.1">
    <property type="nucleotide sequence ID" value="NZ_JANHDM010000012.1"/>
</dbReference>
<dbReference type="SUPFAM" id="SSF90002">
    <property type="entry name" value="Hypothetical protein YjiA, C-terminal domain"/>
    <property type="match status" value="1"/>
</dbReference>
<feature type="domain" description="CobW C-terminal" evidence="7">
    <location>
        <begin position="291"/>
        <end position="381"/>
    </location>
</feature>
<dbReference type="AlphaFoldDB" id="A0ABD5QZ81"/>
<evidence type="ECO:0000256" key="6">
    <source>
        <dbReference type="SAM" id="MobiDB-lite"/>
    </source>
</evidence>
<dbReference type="InterPro" id="IPR003495">
    <property type="entry name" value="CobW/HypB/UreG_nucleotide-bd"/>
</dbReference>
<comment type="catalytic activity">
    <reaction evidence="5">
        <text>GTP + H2O = GDP + phosphate + H(+)</text>
        <dbReference type="Rhea" id="RHEA:19669"/>
        <dbReference type="ChEBI" id="CHEBI:15377"/>
        <dbReference type="ChEBI" id="CHEBI:15378"/>
        <dbReference type="ChEBI" id="CHEBI:37565"/>
        <dbReference type="ChEBI" id="CHEBI:43474"/>
        <dbReference type="ChEBI" id="CHEBI:58189"/>
    </reaction>
    <physiologicalReaction direction="left-to-right" evidence="5">
        <dbReference type="Rhea" id="RHEA:19670"/>
    </physiologicalReaction>
</comment>
<sequence>MTRDDRIPVTVLSGYLGAGKTTLVNHLLENPGDRRIAVILNDMGEVNVDAELIARENDEEGVIDLSNGCICCRLQDDLLTEATALADSREFDYLLVESSGISEPVPVARAFLEGTEGSEVDPTERFRLDTMVTVLDSYGFWKEFDAGADLPGGANAGSGADRPLADVLVEGIEFCDVLLLNKTDMVPDDVMDRIESVAERLGPRAERIRTTYSEVDPERVLDTGRFDFEEAKRSAGWKRAIAESEAESGDGDGDDAAAAEHADDDGHVHGDHGHDHAGHDHAEGAAAAHGVDSFVYRSGDPFEPGAFADWLGDWDGSVIRAKGFVAVAGTDEVIGVSQAGPSVQAGPIGEWDPDDDRRTRLVLIGEDMDEPRLRAELDDLTAANGTNDGDDRTAEDVFPI</sequence>
<keyword evidence="2" id="KW-0378">Hydrolase</keyword>
<dbReference type="InterPro" id="IPR036627">
    <property type="entry name" value="CobW-likC_sf"/>
</dbReference>
<evidence type="ECO:0000259" key="7">
    <source>
        <dbReference type="SMART" id="SM00833"/>
    </source>
</evidence>
<dbReference type="Proteomes" id="UP001596118">
    <property type="component" value="Unassembled WGS sequence"/>
</dbReference>
<keyword evidence="1" id="KW-0547">Nucleotide-binding</keyword>
<dbReference type="Pfam" id="PF07683">
    <property type="entry name" value="CobW_C"/>
    <property type="match status" value="1"/>
</dbReference>